<feature type="transmembrane region" description="Helical" evidence="4">
    <location>
        <begin position="201"/>
        <end position="225"/>
    </location>
</feature>
<dbReference type="AlphaFoldDB" id="A0A9X0D8W9"/>
<accession>A0A9X0D8W9</accession>
<evidence type="ECO:0000313" key="5">
    <source>
        <dbReference type="EMBL" id="KAJ7391692.1"/>
    </source>
</evidence>
<name>A0A9X0D8W9_9CNID</name>
<dbReference type="GO" id="GO:0051480">
    <property type="term" value="P:regulation of cytosolic calcium ion concentration"/>
    <property type="evidence" value="ECO:0007669"/>
    <property type="project" value="TreeGrafter"/>
</dbReference>
<dbReference type="PANTHER" id="PTHR10117">
    <property type="entry name" value="TRANSIENT RECEPTOR POTENTIAL CHANNEL"/>
    <property type="match status" value="1"/>
</dbReference>
<dbReference type="GO" id="GO:0034703">
    <property type="term" value="C:cation channel complex"/>
    <property type="evidence" value="ECO:0007669"/>
    <property type="project" value="TreeGrafter"/>
</dbReference>
<keyword evidence="3" id="KW-0407">Ion channel</keyword>
<organism evidence="5 6">
    <name type="scientific">Desmophyllum pertusum</name>
    <dbReference type="NCBI Taxonomy" id="174260"/>
    <lineage>
        <taxon>Eukaryota</taxon>
        <taxon>Metazoa</taxon>
        <taxon>Cnidaria</taxon>
        <taxon>Anthozoa</taxon>
        <taxon>Hexacorallia</taxon>
        <taxon>Scleractinia</taxon>
        <taxon>Caryophylliina</taxon>
        <taxon>Caryophylliidae</taxon>
        <taxon>Desmophyllum</taxon>
    </lineage>
</organism>
<keyword evidence="4" id="KW-1133">Transmembrane helix</keyword>
<dbReference type="OrthoDB" id="5962186at2759"/>
<gene>
    <name evidence="5" type="ORF">OS493_017389</name>
</gene>
<sequence length="263" mass="29693">MNKIKKVRMVKSLDFRLYKKTKMKLKKTGDDVDDVEGIELVTNEQVTKEGEKELQKLKKSIDGSTGERQLNIDDIKNIVTAKHLCSCKDPITMAFEVNGTLRTLSDTDTENTVVLMKLADKTEDFAVQLIDEVNANEQLVMSDVPENVDRCASMMSGITDDAISYSQKKFVTHPLLYKKLKMRWNLGLPEALKPRGRFRALLYLLILIDTVLTPILLPIIGYAFYCDQKKAHLQSVANTQEQIQTAAQPSGKKSRLDILGTKL</sequence>
<dbReference type="Proteomes" id="UP001163046">
    <property type="component" value="Unassembled WGS sequence"/>
</dbReference>
<comment type="caution">
    <text evidence="5">The sequence shown here is derived from an EMBL/GenBank/DDBJ whole genome shotgun (WGS) entry which is preliminary data.</text>
</comment>
<proteinExistence type="predicted"/>
<evidence type="ECO:0000256" key="1">
    <source>
        <dbReference type="ARBA" id="ARBA00022448"/>
    </source>
</evidence>
<keyword evidence="4" id="KW-0472">Membrane</keyword>
<evidence type="ECO:0000256" key="3">
    <source>
        <dbReference type="ARBA" id="ARBA00023303"/>
    </source>
</evidence>
<dbReference type="PANTHER" id="PTHR10117:SF54">
    <property type="entry name" value="TRANSIENT RECEPTOR POTENTIAL-GAMMA PROTEIN"/>
    <property type="match status" value="1"/>
</dbReference>
<evidence type="ECO:0000313" key="6">
    <source>
        <dbReference type="Proteomes" id="UP001163046"/>
    </source>
</evidence>
<keyword evidence="6" id="KW-1185">Reference proteome</keyword>
<dbReference type="GO" id="GO:0005886">
    <property type="term" value="C:plasma membrane"/>
    <property type="evidence" value="ECO:0007669"/>
    <property type="project" value="TreeGrafter"/>
</dbReference>
<keyword evidence="1" id="KW-0813">Transport</keyword>
<evidence type="ECO:0000256" key="4">
    <source>
        <dbReference type="SAM" id="Phobius"/>
    </source>
</evidence>
<reference evidence="5" key="1">
    <citation type="submission" date="2023-01" db="EMBL/GenBank/DDBJ databases">
        <title>Genome assembly of the deep-sea coral Lophelia pertusa.</title>
        <authorList>
            <person name="Herrera S."/>
            <person name="Cordes E."/>
        </authorList>
    </citation>
    <scope>NUCLEOTIDE SEQUENCE</scope>
    <source>
        <strain evidence="5">USNM1676648</strain>
        <tissue evidence="5">Polyp</tissue>
    </source>
</reference>
<protein>
    <submittedName>
        <fullName evidence="5">Uncharacterized protein</fullName>
    </submittedName>
</protein>
<dbReference type="EMBL" id="MU825405">
    <property type="protein sequence ID" value="KAJ7391692.1"/>
    <property type="molecule type" value="Genomic_DNA"/>
</dbReference>
<dbReference type="GO" id="GO:0015279">
    <property type="term" value="F:store-operated calcium channel activity"/>
    <property type="evidence" value="ECO:0007669"/>
    <property type="project" value="TreeGrafter"/>
</dbReference>
<keyword evidence="4" id="KW-0812">Transmembrane</keyword>
<evidence type="ECO:0000256" key="2">
    <source>
        <dbReference type="ARBA" id="ARBA00023065"/>
    </source>
</evidence>
<dbReference type="InterPro" id="IPR002153">
    <property type="entry name" value="TRPC_channel"/>
</dbReference>
<keyword evidence="2" id="KW-0406">Ion transport</keyword>
<dbReference type="GO" id="GO:0070679">
    <property type="term" value="F:inositol 1,4,5 trisphosphate binding"/>
    <property type="evidence" value="ECO:0007669"/>
    <property type="project" value="TreeGrafter"/>
</dbReference>